<gene>
    <name evidence="2" type="ORF">AWB69_06637</name>
</gene>
<reference evidence="2 3" key="1">
    <citation type="submission" date="2016-01" db="EMBL/GenBank/DDBJ databases">
        <authorList>
            <person name="Oliw E.H."/>
        </authorList>
    </citation>
    <scope>NUCLEOTIDE SEQUENCE [LARGE SCALE GENOMIC DNA]</scope>
    <source>
        <strain evidence="2">LMG 27134</strain>
    </source>
</reference>
<proteinExistence type="predicted"/>
<accession>A0A158ITP6</accession>
<evidence type="ECO:0000313" key="2">
    <source>
        <dbReference type="EMBL" id="SAL59938.1"/>
    </source>
</evidence>
<evidence type="ECO:0000256" key="1">
    <source>
        <dbReference type="SAM" id="MobiDB-lite"/>
    </source>
</evidence>
<sequence length="192" mass="21022">MRQRATRRNDEKQSSPPFARPSAAKQRRTVMRTTLPHVSHSIARTLLCALVFAGAVPTFACVSINQHPETISFQFERNVSTLTSADLLRFTQWASDMTAKYPLQWGTVVSASAANYEQSPLELATRRSLTIASRAVKLGLARTRIETSIEPTIQLPGGVTERAEDAQSGGLSFIPACPNDCCDALTTDLTKK</sequence>
<evidence type="ECO:0000313" key="3">
    <source>
        <dbReference type="Proteomes" id="UP000054683"/>
    </source>
</evidence>
<organism evidence="2 3">
    <name type="scientific">Caballeronia udeis</name>
    <dbReference type="NCBI Taxonomy" id="1232866"/>
    <lineage>
        <taxon>Bacteria</taxon>
        <taxon>Pseudomonadati</taxon>
        <taxon>Pseudomonadota</taxon>
        <taxon>Betaproteobacteria</taxon>
        <taxon>Burkholderiales</taxon>
        <taxon>Burkholderiaceae</taxon>
        <taxon>Caballeronia</taxon>
    </lineage>
</organism>
<evidence type="ECO:0008006" key="4">
    <source>
        <dbReference type="Google" id="ProtNLM"/>
    </source>
</evidence>
<dbReference type="EMBL" id="FCOK02000061">
    <property type="protein sequence ID" value="SAL59938.1"/>
    <property type="molecule type" value="Genomic_DNA"/>
</dbReference>
<dbReference type="Proteomes" id="UP000054683">
    <property type="component" value="Unassembled WGS sequence"/>
</dbReference>
<feature type="region of interest" description="Disordered" evidence="1">
    <location>
        <begin position="1"/>
        <end position="27"/>
    </location>
</feature>
<dbReference type="AlphaFoldDB" id="A0A158ITP6"/>
<protein>
    <recommendedName>
        <fullName evidence="4">OmpA family protein</fullName>
    </recommendedName>
</protein>
<name>A0A158ITP6_9BURK</name>